<dbReference type="Gene3D" id="3.40.50.300">
    <property type="entry name" value="P-loop containing nucleotide triphosphate hydrolases"/>
    <property type="match status" value="1"/>
</dbReference>
<reference evidence="1 2" key="1">
    <citation type="submission" date="2018-12" db="EMBL/GenBank/DDBJ databases">
        <authorList>
            <consortium name="Pathogen Informatics"/>
        </authorList>
    </citation>
    <scope>NUCLEOTIDE SEQUENCE [LARGE SCALE GENOMIC DNA]</scope>
    <source>
        <strain evidence="1 2">NCTC13193</strain>
    </source>
</reference>
<dbReference type="Proteomes" id="UP000270487">
    <property type="component" value="Chromosome"/>
</dbReference>
<evidence type="ECO:0000313" key="1">
    <source>
        <dbReference type="EMBL" id="VEI69498.1"/>
    </source>
</evidence>
<dbReference type="Pfam" id="PF03237">
    <property type="entry name" value="Terminase_6N"/>
    <property type="match status" value="1"/>
</dbReference>
<sequence length="440" mass="49652">MAEIFVPELHAGQLKVWTEGSEHQYNVVCCGRRWGKTVMLVTIAISYVTNKFKVPTAKKPIAGRVGIFTAQYRQYQEIFDELEEALQPLIKSSSRSEKRILLKNGGKIDFWVTNDNKLAGRGRKYHAVLIDEGAFTKSPEMLKEVWPRAIKPTLVDYRGRAWVFSTPDGINDENFFYALCHDESLNFHKHHAPTSSNPYMPADELEKIEKETDPRVWQQEFLAEFVDWSEAALLDIKKLLMDGLPVAMPETCDAIFAVMDTALKGGLENDGTGVVYFAFEQTYTTPRLTIIDYDVVQIKASLIESYIPGVYENLERLATICRPRMGSLGLHVEDAAFGAVLLQKAETEGWDMKPIDSVLTSKGKDERAVMASSHHYCEKAKIAEPAFNKTVEFKKKVANHLWRQIAGFHLADKDANKRADDLLDCYLYALIIAFGNGAAL</sequence>
<gene>
    <name evidence="1" type="ORF">NCTC13193_02682</name>
</gene>
<accession>A0A448SP48</accession>
<organism evidence="1 2">
    <name type="scientific">Serratia fonticola</name>
    <dbReference type="NCBI Taxonomy" id="47917"/>
    <lineage>
        <taxon>Bacteria</taxon>
        <taxon>Pseudomonadati</taxon>
        <taxon>Pseudomonadota</taxon>
        <taxon>Gammaproteobacteria</taxon>
        <taxon>Enterobacterales</taxon>
        <taxon>Yersiniaceae</taxon>
        <taxon>Serratia</taxon>
    </lineage>
</organism>
<dbReference type="InterPro" id="IPR027417">
    <property type="entry name" value="P-loop_NTPase"/>
</dbReference>
<dbReference type="AlphaFoldDB" id="A0A448SP48"/>
<proteinExistence type="predicted"/>
<evidence type="ECO:0000313" key="2">
    <source>
        <dbReference type="Proteomes" id="UP000270487"/>
    </source>
</evidence>
<protein>
    <submittedName>
        <fullName evidence="1">Uncharacterized protein</fullName>
    </submittedName>
</protein>
<dbReference type="EMBL" id="LR134492">
    <property type="protein sequence ID" value="VEI69498.1"/>
    <property type="molecule type" value="Genomic_DNA"/>
</dbReference>
<name>A0A448SP48_SERFO</name>